<evidence type="ECO:0000256" key="1">
    <source>
        <dbReference type="SAM" id="MobiDB-lite"/>
    </source>
</evidence>
<feature type="region of interest" description="Disordered" evidence="1">
    <location>
        <begin position="38"/>
        <end position="142"/>
    </location>
</feature>
<proteinExistence type="predicted"/>
<feature type="region of interest" description="Disordered" evidence="1">
    <location>
        <begin position="1"/>
        <end position="23"/>
    </location>
</feature>
<gene>
    <name evidence="2" type="primary">RvY_07089-1</name>
    <name evidence="2" type="synonym">RvY_07089.1</name>
    <name evidence="2" type="ORF">RvY_07089</name>
</gene>
<comment type="caution">
    <text evidence="2">The sequence shown here is derived from an EMBL/GenBank/DDBJ whole genome shotgun (WGS) entry which is preliminary data.</text>
</comment>
<evidence type="ECO:0000313" key="2">
    <source>
        <dbReference type="EMBL" id="GAU95477.1"/>
    </source>
</evidence>
<feature type="region of interest" description="Disordered" evidence="1">
    <location>
        <begin position="347"/>
        <end position="371"/>
    </location>
</feature>
<feature type="compositionally biased region" description="Polar residues" evidence="1">
    <location>
        <begin position="1"/>
        <end position="11"/>
    </location>
</feature>
<reference evidence="2 3" key="1">
    <citation type="journal article" date="2016" name="Nat. Commun.">
        <title>Extremotolerant tardigrade genome and improved radiotolerance of human cultured cells by tardigrade-unique protein.</title>
        <authorList>
            <person name="Hashimoto T."/>
            <person name="Horikawa D.D."/>
            <person name="Saito Y."/>
            <person name="Kuwahara H."/>
            <person name="Kozuka-Hata H."/>
            <person name="Shin-I T."/>
            <person name="Minakuchi Y."/>
            <person name="Ohishi K."/>
            <person name="Motoyama A."/>
            <person name="Aizu T."/>
            <person name="Enomoto A."/>
            <person name="Kondo K."/>
            <person name="Tanaka S."/>
            <person name="Hara Y."/>
            <person name="Koshikawa S."/>
            <person name="Sagara H."/>
            <person name="Miura T."/>
            <person name="Yokobori S."/>
            <person name="Miyagawa K."/>
            <person name="Suzuki Y."/>
            <person name="Kubo T."/>
            <person name="Oyama M."/>
            <person name="Kohara Y."/>
            <person name="Fujiyama A."/>
            <person name="Arakawa K."/>
            <person name="Katayama T."/>
            <person name="Toyoda A."/>
            <person name="Kunieda T."/>
        </authorList>
    </citation>
    <scope>NUCLEOTIDE SEQUENCE [LARGE SCALE GENOMIC DNA]</scope>
    <source>
        <strain evidence="2 3">YOKOZUNA-1</strain>
    </source>
</reference>
<name>A0A1D1V730_RAMVA</name>
<feature type="region of interest" description="Disordered" evidence="1">
    <location>
        <begin position="229"/>
        <end position="251"/>
    </location>
</feature>
<protein>
    <submittedName>
        <fullName evidence="2">Uncharacterized protein</fullName>
    </submittedName>
</protein>
<dbReference type="EMBL" id="BDGG01000003">
    <property type="protein sequence ID" value="GAU95477.1"/>
    <property type="molecule type" value="Genomic_DNA"/>
</dbReference>
<dbReference type="Proteomes" id="UP000186922">
    <property type="component" value="Unassembled WGS sequence"/>
</dbReference>
<dbReference type="AlphaFoldDB" id="A0A1D1V730"/>
<evidence type="ECO:0000313" key="3">
    <source>
        <dbReference type="Proteomes" id="UP000186922"/>
    </source>
</evidence>
<organism evidence="2 3">
    <name type="scientific">Ramazzottius varieornatus</name>
    <name type="common">Water bear</name>
    <name type="synonym">Tardigrade</name>
    <dbReference type="NCBI Taxonomy" id="947166"/>
    <lineage>
        <taxon>Eukaryota</taxon>
        <taxon>Metazoa</taxon>
        <taxon>Ecdysozoa</taxon>
        <taxon>Tardigrada</taxon>
        <taxon>Eutardigrada</taxon>
        <taxon>Parachela</taxon>
        <taxon>Hypsibioidea</taxon>
        <taxon>Ramazzottiidae</taxon>
        <taxon>Ramazzottius</taxon>
    </lineage>
</organism>
<keyword evidence="3" id="KW-1185">Reference proteome</keyword>
<accession>A0A1D1V730</accession>
<dbReference type="OrthoDB" id="10069969at2759"/>
<feature type="compositionally biased region" description="Polar residues" evidence="1">
    <location>
        <begin position="73"/>
        <end position="113"/>
    </location>
</feature>
<sequence length="583" mass="64254">MSKPSQRPQSNHGDECLIPPSRSRAEDSFHCLRLPTRSAQHSISRKLPTACSHASAATQPTSARRRSVITEGSEGQTIRSAHQLSSPPTTDSSNSYLQQKSSQDSPRASGTSAETKRSNETLTGTKLTAPGRERTKTSTDGSLASLIQETSSESATPVKTSPVTETARKYLQALKSPLSSSTSDLGSLISSQARCSANIPAVSDSYIDKNHYVTKAGWELKSADERREKRTLERTKMSRLKPSSKLENNSSVVENATKLQLDSSVSRPSSAKASQLGDELFSLGVRKPTLSPLQMDALSMEKVFNDPSFHGLYERYRNNKRKLMTQSEVTLDQIKQAGKQVMLKTERKRIAPDKSLESPKASGNQLTSSSRRIDSARDSLYAKAVLEQLPDQVAILDTEVLAILTEDIVQESLPLQQLRDVSFRKRPDGTLECLSIMDLGLEKKDHQFLTETWLGLTKLTDECRYIYDLVYASGCYRTAFVKNIMAFMSHAVDQGLDLAAVLIKTATFVVARDGQPSDLLNYVQQVKQLTESLNSNTDFLDTVREVLTENFSAIPLVTGDAPSSNDSLRKVSRRNDALINAKQ</sequence>
<feature type="compositionally biased region" description="Basic and acidic residues" evidence="1">
    <location>
        <begin position="347"/>
        <end position="357"/>
    </location>
</feature>